<dbReference type="STRING" id="50340.PF66_00141"/>
<feature type="transmembrane region" description="Helical" evidence="8">
    <location>
        <begin position="29"/>
        <end position="47"/>
    </location>
</feature>
<evidence type="ECO:0000256" key="1">
    <source>
        <dbReference type="ARBA" id="ARBA00004127"/>
    </source>
</evidence>
<comment type="caution">
    <text evidence="9">The sequence shown here is derived from an EMBL/GenBank/DDBJ whole genome shotgun (WGS) entry which is preliminary data.</text>
</comment>
<evidence type="ECO:0000256" key="6">
    <source>
        <dbReference type="ARBA" id="ARBA00022989"/>
    </source>
</evidence>
<evidence type="ECO:0000313" key="10">
    <source>
        <dbReference type="Proteomes" id="UP000037931"/>
    </source>
</evidence>
<dbReference type="RefSeq" id="WP_054061660.1">
    <property type="nucleotide sequence ID" value="NZ_JSYZ01000001.1"/>
</dbReference>
<keyword evidence="4 8" id="KW-0812">Transmembrane</keyword>
<keyword evidence="3" id="KW-0997">Cell inner membrane</keyword>
<evidence type="ECO:0000313" key="9">
    <source>
        <dbReference type="EMBL" id="KPA93212.1"/>
    </source>
</evidence>
<evidence type="ECO:0000256" key="5">
    <source>
        <dbReference type="ARBA" id="ARBA00022967"/>
    </source>
</evidence>
<name>A0A0M9GK41_9PSED</name>
<keyword evidence="3" id="KW-1003">Cell membrane</keyword>
<dbReference type="GO" id="GO:0005886">
    <property type="term" value="C:plasma membrane"/>
    <property type="evidence" value="ECO:0007669"/>
    <property type="project" value="TreeGrafter"/>
</dbReference>
<organism evidence="9 10">
    <name type="scientific">Pseudomonas asplenii</name>
    <dbReference type="NCBI Taxonomy" id="53407"/>
    <lineage>
        <taxon>Bacteria</taxon>
        <taxon>Pseudomonadati</taxon>
        <taxon>Pseudomonadota</taxon>
        <taxon>Gammaproteobacteria</taxon>
        <taxon>Pseudomonadales</taxon>
        <taxon>Pseudomonadaceae</taxon>
        <taxon>Pseudomonas</taxon>
    </lineage>
</organism>
<dbReference type="OrthoDB" id="7028957at2"/>
<keyword evidence="5" id="KW-1278">Translocase</keyword>
<keyword evidence="10" id="KW-1185">Reference proteome</keyword>
<feature type="transmembrane region" description="Helical" evidence="8">
    <location>
        <begin position="156"/>
        <end position="184"/>
    </location>
</feature>
<evidence type="ECO:0000256" key="2">
    <source>
        <dbReference type="ARBA" id="ARBA00022448"/>
    </source>
</evidence>
<evidence type="ECO:0000256" key="8">
    <source>
        <dbReference type="SAM" id="Phobius"/>
    </source>
</evidence>
<gene>
    <name evidence="9" type="ORF">PF66_00141</name>
</gene>
<keyword evidence="6 8" id="KW-1133">Transmembrane helix</keyword>
<keyword evidence="2" id="KW-0813">Transport</keyword>
<evidence type="ECO:0000256" key="4">
    <source>
        <dbReference type="ARBA" id="ARBA00022692"/>
    </source>
</evidence>
<protein>
    <submittedName>
        <fullName evidence="9">Putative NADH:ubiquinone oxidoreductase, subunit RnfE</fullName>
    </submittedName>
</protein>
<accession>A0A0M9GK41</accession>
<evidence type="ECO:0000256" key="3">
    <source>
        <dbReference type="ARBA" id="ARBA00022519"/>
    </source>
</evidence>
<feature type="transmembrane region" description="Helical" evidence="8">
    <location>
        <begin position="59"/>
        <end position="80"/>
    </location>
</feature>
<dbReference type="PANTHER" id="PTHR30586:SF0">
    <property type="entry name" value="ION-TRANSLOCATING OXIDOREDUCTASE COMPLEX SUBUNIT E"/>
    <property type="match status" value="1"/>
</dbReference>
<dbReference type="PANTHER" id="PTHR30586">
    <property type="entry name" value="ELECTRON TRANSPORT COMPLEX PROTEIN RNFE"/>
    <property type="match status" value="1"/>
</dbReference>
<dbReference type="InterPro" id="IPR003667">
    <property type="entry name" value="NqrDE/RnfAE"/>
</dbReference>
<comment type="subcellular location">
    <subcellularLocation>
        <location evidence="1">Endomembrane system</location>
        <topology evidence="1">Multi-pass membrane protein</topology>
    </subcellularLocation>
</comment>
<proteinExistence type="predicted"/>
<evidence type="ECO:0000256" key="7">
    <source>
        <dbReference type="ARBA" id="ARBA00023136"/>
    </source>
</evidence>
<keyword evidence="7 8" id="KW-0472">Membrane</keyword>
<feature type="transmembrane region" description="Helical" evidence="8">
    <location>
        <begin position="86"/>
        <end position="105"/>
    </location>
</feature>
<reference evidence="9 10" key="1">
    <citation type="journal article" date="2015" name="PLoS ONE">
        <title>Rice-Infecting Pseudomonas Genomes Are Highly Accessorized and Harbor Multiple Putative Virulence Mechanisms to Cause Sheath Brown Rot.</title>
        <authorList>
            <person name="Quibod I.L."/>
            <person name="Grande G."/>
            <person name="Oreiro E.G."/>
            <person name="Borja F.N."/>
            <person name="Dossa G.S."/>
            <person name="Mauleon R."/>
            <person name="Cruz C.V."/>
            <person name="Oliva R."/>
        </authorList>
    </citation>
    <scope>NUCLEOTIDE SEQUENCE [LARGE SCALE GENOMIC DNA]</scope>
    <source>
        <strain evidence="9 10">IRRI 6609</strain>
    </source>
</reference>
<dbReference type="PATRIC" id="fig|50340.43.peg.143"/>
<dbReference type="GO" id="GO:0012505">
    <property type="term" value="C:endomembrane system"/>
    <property type="evidence" value="ECO:0007669"/>
    <property type="project" value="UniProtKB-SubCell"/>
</dbReference>
<dbReference type="EMBL" id="JSYZ01000001">
    <property type="protein sequence ID" value="KPA93212.1"/>
    <property type="molecule type" value="Genomic_DNA"/>
</dbReference>
<dbReference type="AlphaFoldDB" id="A0A0M9GK41"/>
<dbReference type="Proteomes" id="UP000037931">
    <property type="component" value="Unassembled WGS sequence"/>
</dbReference>
<keyword evidence="9" id="KW-0830">Ubiquinone</keyword>
<feature type="transmembrane region" description="Helical" evidence="8">
    <location>
        <begin position="117"/>
        <end position="136"/>
    </location>
</feature>
<dbReference type="PIRSF" id="PIRSF006102">
    <property type="entry name" value="NQR_DE"/>
    <property type="match status" value="1"/>
</dbReference>
<sequence length="201" mass="21430">MNRSTLLPGSLMFAPLLGASDSLIKAASLWLASLLVAVLYGASSRALKPWLNPGLAWPAQALLAAASASLVSLGLQVWSWELQQALGFYLALLGVQCLALEHLGFFRAGGLRENIHLFAGFGALSICLGLLRELLADGTLFAHLQWWIGSAPPEPVRVFAAASGLRLAGLMPGAFLLLGLLLALKQAWTLRSTSHRVLPRK</sequence>
<dbReference type="Pfam" id="PF02508">
    <property type="entry name" value="Rnf-Nqr"/>
    <property type="match status" value="1"/>
</dbReference>